<gene>
    <name evidence="4" type="ORF">HG543_18605</name>
</gene>
<keyword evidence="1 4" id="KW-0808">Transferase</keyword>
<dbReference type="Gene3D" id="3.40.250.10">
    <property type="entry name" value="Rhodanese-like domain"/>
    <property type="match status" value="2"/>
</dbReference>
<name>A0A848LEG9_9BACT</name>
<dbReference type="PROSITE" id="PS50206">
    <property type="entry name" value="RHODANESE_3"/>
    <property type="match status" value="2"/>
</dbReference>
<evidence type="ECO:0000256" key="1">
    <source>
        <dbReference type="ARBA" id="ARBA00022679"/>
    </source>
</evidence>
<protein>
    <submittedName>
        <fullName evidence="4">Sulfurtransferase</fullName>
    </submittedName>
</protein>
<reference evidence="4 5" key="1">
    <citation type="submission" date="2020-04" db="EMBL/GenBank/DDBJ databases">
        <title>Draft genome of Pyxidicoccus fallax type strain.</title>
        <authorList>
            <person name="Whitworth D.E."/>
        </authorList>
    </citation>
    <scope>NUCLEOTIDE SEQUENCE [LARGE SCALE GENOMIC DNA]</scope>
    <source>
        <strain evidence="4 5">DSM 14698</strain>
    </source>
</reference>
<keyword evidence="5" id="KW-1185">Reference proteome</keyword>
<accession>A0A848LEG9</accession>
<dbReference type="CDD" id="cd01449">
    <property type="entry name" value="TST_Repeat_2"/>
    <property type="match status" value="1"/>
</dbReference>
<dbReference type="Proteomes" id="UP000518300">
    <property type="component" value="Unassembled WGS sequence"/>
</dbReference>
<dbReference type="EMBL" id="JABBJJ010000080">
    <property type="protein sequence ID" value="NMO16856.1"/>
    <property type="molecule type" value="Genomic_DNA"/>
</dbReference>
<feature type="domain" description="Rhodanese" evidence="3">
    <location>
        <begin position="19"/>
        <end position="137"/>
    </location>
</feature>
<dbReference type="SUPFAM" id="SSF52821">
    <property type="entry name" value="Rhodanese/Cell cycle control phosphatase"/>
    <property type="match status" value="2"/>
</dbReference>
<evidence type="ECO:0000313" key="5">
    <source>
        <dbReference type="Proteomes" id="UP000518300"/>
    </source>
</evidence>
<evidence type="ECO:0000256" key="2">
    <source>
        <dbReference type="ARBA" id="ARBA00022737"/>
    </source>
</evidence>
<organism evidence="4 5">
    <name type="scientific">Pyxidicoccus fallax</name>
    <dbReference type="NCBI Taxonomy" id="394095"/>
    <lineage>
        <taxon>Bacteria</taxon>
        <taxon>Pseudomonadati</taxon>
        <taxon>Myxococcota</taxon>
        <taxon>Myxococcia</taxon>
        <taxon>Myxococcales</taxon>
        <taxon>Cystobacterineae</taxon>
        <taxon>Myxococcaceae</taxon>
        <taxon>Pyxidicoccus</taxon>
    </lineage>
</organism>
<dbReference type="CDD" id="cd01448">
    <property type="entry name" value="TST_Repeat_1"/>
    <property type="match status" value="1"/>
</dbReference>
<dbReference type="InterPro" id="IPR036873">
    <property type="entry name" value="Rhodanese-like_dom_sf"/>
</dbReference>
<dbReference type="FunFam" id="3.40.250.10:FF:000001">
    <property type="entry name" value="Sulfurtransferase"/>
    <property type="match status" value="1"/>
</dbReference>
<feature type="domain" description="Rhodanese" evidence="3">
    <location>
        <begin position="174"/>
        <end position="277"/>
    </location>
</feature>
<evidence type="ECO:0000313" key="4">
    <source>
        <dbReference type="EMBL" id="NMO16856.1"/>
    </source>
</evidence>
<dbReference type="SMART" id="SM00450">
    <property type="entry name" value="RHOD"/>
    <property type="match status" value="2"/>
</dbReference>
<dbReference type="AlphaFoldDB" id="A0A848LEG9"/>
<proteinExistence type="predicted"/>
<keyword evidence="2" id="KW-0677">Repeat</keyword>
<comment type="caution">
    <text evidence="4">The sequence shown here is derived from an EMBL/GenBank/DDBJ whole genome shotgun (WGS) entry which is preliminary data.</text>
</comment>
<dbReference type="PANTHER" id="PTHR11364">
    <property type="entry name" value="THIOSULFATE SULFERTANSFERASE"/>
    <property type="match status" value="1"/>
</dbReference>
<dbReference type="RefSeq" id="WP_169346144.1">
    <property type="nucleotide sequence ID" value="NZ_JABBJJ010000080.1"/>
</dbReference>
<dbReference type="PANTHER" id="PTHR11364:SF27">
    <property type="entry name" value="SULFURTRANSFERASE"/>
    <property type="match status" value="1"/>
</dbReference>
<sequence>MTDSQPALVSVSALHAMLGEPRLVLLEVKMKPVGAGATAAPESPPERIPGARVFDLEGAFSDHAQSLPHMMPGPEQFEREARKLGIHRDSLVVVYDRVGLYSSPRAWWMFKAMGHERVAVLDGGLPAWLEAGHPTSRDAEPVERPGDFVAVPTGSAFCDAAAVERTLTDASRAVIDARSRGRFEGREPEPRAGLRQGHMPNAVNVPFTEVQVKGRLKSAEELRALFEETVGSRRKFVFSCGSGVTACVDALAATVAGYTDIQVYDGSWSEWGLPSDRPVIQTS</sequence>
<dbReference type="InterPro" id="IPR001763">
    <property type="entry name" value="Rhodanese-like_dom"/>
</dbReference>
<dbReference type="GO" id="GO:0004792">
    <property type="term" value="F:thiosulfate-cyanide sulfurtransferase activity"/>
    <property type="evidence" value="ECO:0007669"/>
    <property type="project" value="TreeGrafter"/>
</dbReference>
<dbReference type="InterPro" id="IPR045078">
    <property type="entry name" value="TST/MPST-like"/>
</dbReference>
<evidence type="ECO:0000259" key="3">
    <source>
        <dbReference type="PROSITE" id="PS50206"/>
    </source>
</evidence>
<dbReference type="Pfam" id="PF00581">
    <property type="entry name" value="Rhodanese"/>
    <property type="match status" value="2"/>
</dbReference>